<protein>
    <recommendedName>
        <fullName evidence="3">Acetylglutamate kinase</fullName>
    </recommendedName>
</protein>
<keyword evidence="2" id="KW-1185">Reference proteome</keyword>
<evidence type="ECO:0000313" key="2">
    <source>
        <dbReference type="Proteomes" id="UP001208567"/>
    </source>
</evidence>
<gene>
    <name evidence="1" type="ORF">bsdE14_05570</name>
</gene>
<sequence length="173" mass="20092">MSNKIRELWEQHTTWTRAAIVSLVFGLPDVDFVTNRLLQNPEDFGNTFRVYYGNKIGSKLRDLIREHLVIAAQLVKAAKAGDNKAESEIEKRWYANGDEIAAFLRSINPYWSEEDWRKMYRTHLGLVKSEAVILLTKNYSTEASIYDKLETQALEMADMMIQGIIKQFPEKFK</sequence>
<proteinExistence type="predicted"/>
<organism evidence="1 2">
    <name type="scientific">Clostridium omnivorum</name>
    <dbReference type="NCBI Taxonomy" id="1604902"/>
    <lineage>
        <taxon>Bacteria</taxon>
        <taxon>Bacillati</taxon>
        <taxon>Bacillota</taxon>
        <taxon>Clostridia</taxon>
        <taxon>Eubacteriales</taxon>
        <taxon>Clostridiaceae</taxon>
        <taxon>Clostridium</taxon>
    </lineage>
</organism>
<reference evidence="1 2" key="1">
    <citation type="journal article" date="2024" name="Int. J. Syst. Evol. Microbiol.">
        <title>Clostridium omnivorum sp. nov., isolated from anoxic soil under the treatment of reductive soil disinfestation.</title>
        <authorList>
            <person name="Ueki A."/>
            <person name="Tonouchi A."/>
            <person name="Kaku N."/>
            <person name="Honma S."/>
            <person name="Ueki K."/>
        </authorList>
    </citation>
    <scope>NUCLEOTIDE SEQUENCE [LARGE SCALE GENOMIC DNA]</scope>
    <source>
        <strain evidence="1 2">E14</strain>
    </source>
</reference>
<dbReference type="Proteomes" id="UP001208567">
    <property type="component" value="Unassembled WGS sequence"/>
</dbReference>
<dbReference type="EMBL" id="BRXR01000001">
    <property type="protein sequence ID" value="GLC29147.1"/>
    <property type="molecule type" value="Genomic_DNA"/>
</dbReference>
<evidence type="ECO:0000313" key="1">
    <source>
        <dbReference type="EMBL" id="GLC29147.1"/>
    </source>
</evidence>
<dbReference type="RefSeq" id="WP_264848433.1">
    <property type="nucleotide sequence ID" value="NZ_BRXR01000001.1"/>
</dbReference>
<evidence type="ECO:0008006" key="3">
    <source>
        <dbReference type="Google" id="ProtNLM"/>
    </source>
</evidence>
<name>A0ABQ5N1S4_9CLOT</name>
<comment type="caution">
    <text evidence="1">The sequence shown here is derived from an EMBL/GenBank/DDBJ whole genome shotgun (WGS) entry which is preliminary data.</text>
</comment>
<accession>A0ABQ5N1S4</accession>